<keyword evidence="6" id="KW-1185">Reference proteome</keyword>
<keyword evidence="2" id="KW-0812">Transmembrane</keyword>
<dbReference type="InterPro" id="IPR036179">
    <property type="entry name" value="Ig-like_dom_sf"/>
</dbReference>
<evidence type="ECO:0000313" key="5">
    <source>
        <dbReference type="Ensembl" id="ENSSAUP00010044845.1"/>
    </source>
</evidence>
<name>A0A671X7F9_SPAAU</name>
<dbReference type="GO" id="GO:0005886">
    <property type="term" value="C:plasma membrane"/>
    <property type="evidence" value="ECO:0007669"/>
    <property type="project" value="TreeGrafter"/>
</dbReference>
<protein>
    <recommendedName>
        <fullName evidence="4">Immunoglobulin domain-containing protein</fullName>
    </recommendedName>
</protein>
<reference evidence="5" key="1">
    <citation type="submission" date="2021-04" db="EMBL/GenBank/DDBJ databases">
        <authorList>
            <consortium name="Wellcome Sanger Institute Data Sharing"/>
        </authorList>
    </citation>
    <scope>NUCLEOTIDE SEQUENCE [LARGE SCALE GENOMIC DNA]</scope>
</reference>
<dbReference type="InterPro" id="IPR003599">
    <property type="entry name" value="Ig_sub"/>
</dbReference>
<dbReference type="InterPro" id="IPR013783">
    <property type="entry name" value="Ig-like_fold"/>
</dbReference>
<sequence>FRFYTTSLFFIEEIITTVSKVSVKDGGSISIPCLYESKYINNTKYLCKGYYWTYCSYAVKTNRPSSGKFSISDDKIQRIFTVMIKDLKERDRGYWCAVEINNGYDAGKPFNLSVTRGKISAHFKSFVKSCLFVEKEGLIVCCRIFVKMKWCRLGSSCVTEPSGLIDGTAVTIDRSVPNVFTVAMRGLRTESSGWYLCVQGDLQMPVHLTVKEKSTSGE</sequence>
<evidence type="ECO:0000256" key="1">
    <source>
        <dbReference type="ARBA" id="ARBA00004370"/>
    </source>
</evidence>
<evidence type="ECO:0000256" key="3">
    <source>
        <dbReference type="ARBA" id="ARBA00023136"/>
    </source>
</evidence>
<dbReference type="Pfam" id="PF07686">
    <property type="entry name" value="V-set"/>
    <property type="match status" value="1"/>
</dbReference>
<dbReference type="OMA" id="NSEPEIC"/>
<dbReference type="Ensembl" id="ENSSAUT00010047158.1">
    <property type="protein sequence ID" value="ENSSAUP00010044845.1"/>
    <property type="gene ID" value="ENSSAUG00010018751.1"/>
</dbReference>
<proteinExistence type="predicted"/>
<dbReference type="PANTHER" id="PTHR11860:SF118">
    <property type="entry name" value="CMRF35-LIKE MOLECULE 3-RELATED"/>
    <property type="match status" value="1"/>
</dbReference>
<evidence type="ECO:0000313" key="6">
    <source>
        <dbReference type="Proteomes" id="UP000472265"/>
    </source>
</evidence>
<dbReference type="AlphaFoldDB" id="A0A671X7F9"/>
<dbReference type="InParanoid" id="A0A671X7F9"/>
<dbReference type="Gene3D" id="2.60.40.10">
    <property type="entry name" value="Immunoglobulins"/>
    <property type="match status" value="2"/>
</dbReference>
<dbReference type="SMART" id="SM00409">
    <property type="entry name" value="IG"/>
    <property type="match status" value="2"/>
</dbReference>
<accession>A0A671X7F9</accession>
<feature type="domain" description="Immunoglobulin" evidence="4">
    <location>
        <begin position="127"/>
        <end position="211"/>
    </location>
</feature>
<reference evidence="5" key="2">
    <citation type="submission" date="2025-08" db="UniProtKB">
        <authorList>
            <consortium name="Ensembl"/>
        </authorList>
    </citation>
    <scope>IDENTIFICATION</scope>
</reference>
<keyword evidence="3" id="KW-0472">Membrane</keyword>
<organism evidence="5 6">
    <name type="scientific">Sparus aurata</name>
    <name type="common">Gilthead sea bream</name>
    <dbReference type="NCBI Taxonomy" id="8175"/>
    <lineage>
        <taxon>Eukaryota</taxon>
        <taxon>Metazoa</taxon>
        <taxon>Chordata</taxon>
        <taxon>Craniata</taxon>
        <taxon>Vertebrata</taxon>
        <taxon>Euteleostomi</taxon>
        <taxon>Actinopterygii</taxon>
        <taxon>Neopterygii</taxon>
        <taxon>Teleostei</taxon>
        <taxon>Neoteleostei</taxon>
        <taxon>Acanthomorphata</taxon>
        <taxon>Eupercaria</taxon>
        <taxon>Spariformes</taxon>
        <taxon>Sparidae</taxon>
        <taxon>Sparus</taxon>
    </lineage>
</organism>
<dbReference type="InterPro" id="IPR050671">
    <property type="entry name" value="CD300_family_receptors"/>
</dbReference>
<dbReference type="InterPro" id="IPR013106">
    <property type="entry name" value="Ig_V-set"/>
</dbReference>
<evidence type="ECO:0000259" key="4">
    <source>
        <dbReference type="SMART" id="SM00409"/>
    </source>
</evidence>
<dbReference type="GeneTree" id="ENSGT00950000182977"/>
<evidence type="ECO:0000256" key="2">
    <source>
        <dbReference type="ARBA" id="ARBA00022692"/>
    </source>
</evidence>
<feature type="domain" description="Immunoglobulin" evidence="4">
    <location>
        <begin position="18"/>
        <end position="115"/>
    </location>
</feature>
<dbReference type="SUPFAM" id="SSF48726">
    <property type="entry name" value="Immunoglobulin"/>
    <property type="match status" value="2"/>
</dbReference>
<dbReference type="GO" id="GO:0004888">
    <property type="term" value="F:transmembrane signaling receptor activity"/>
    <property type="evidence" value="ECO:0007669"/>
    <property type="project" value="TreeGrafter"/>
</dbReference>
<comment type="subcellular location">
    <subcellularLocation>
        <location evidence="1">Membrane</location>
    </subcellularLocation>
</comment>
<dbReference type="PANTHER" id="PTHR11860">
    <property type="entry name" value="POLYMERIC-IMMUNOGLOBULIN RECEPTOR"/>
    <property type="match status" value="1"/>
</dbReference>
<reference evidence="5" key="3">
    <citation type="submission" date="2025-09" db="UniProtKB">
        <authorList>
            <consortium name="Ensembl"/>
        </authorList>
    </citation>
    <scope>IDENTIFICATION</scope>
</reference>
<dbReference type="Proteomes" id="UP000472265">
    <property type="component" value="Chromosome 15"/>
</dbReference>